<dbReference type="OrthoDB" id="5273684at2759"/>
<reference evidence="3" key="1">
    <citation type="submission" date="2021-05" db="EMBL/GenBank/DDBJ databases">
        <title>The genome of the haptophyte Pavlova lutheri (Diacronema luteri, Pavlovales) - a model for lipid biosynthesis in eukaryotic algae.</title>
        <authorList>
            <person name="Hulatt C.J."/>
            <person name="Posewitz M.C."/>
        </authorList>
    </citation>
    <scope>NUCLEOTIDE SEQUENCE</scope>
    <source>
        <strain evidence="3">NIVA-4/92</strain>
    </source>
</reference>
<dbReference type="EMBL" id="JAGTXO010000018">
    <property type="protein sequence ID" value="KAG8462835.1"/>
    <property type="molecule type" value="Genomic_DNA"/>
</dbReference>
<proteinExistence type="predicted"/>
<evidence type="ECO:0000259" key="2">
    <source>
        <dbReference type="Pfam" id="PF15508"/>
    </source>
</evidence>
<evidence type="ECO:0000313" key="4">
    <source>
        <dbReference type="Proteomes" id="UP000751190"/>
    </source>
</evidence>
<protein>
    <recommendedName>
        <fullName evidence="2">Acid ceramidase N-terminal domain-containing protein</fullName>
    </recommendedName>
</protein>
<keyword evidence="1" id="KW-0732">Signal</keyword>
<feature type="chain" id="PRO_5035223712" description="Acid ceramidase N-terminal domain-containing protein" evidence="1">
    <location>
        <begin position="28"/>
        <end position="410"/>
    </location>
</feature>
<gene>
    <name evidence="3" type="ORF">KFE25_001608</name>
</gene>
<feature type="signal peptide" evidence="1">
    <location>
        <begin position="1"/>
        <end position="27"/>
    </location>
</feature>
<dbReference type="Pfam" id="PF15508">
    <property type="entry name" value="NAAA-beta"/>
    <property type="match status" value="1"/>
</dbReference>
<dbReference type="InterPro" id="IPR029130">
    <property type="entry name" value="Acid_ceramidase_N"/>
</dbReference>
<keyword evidence="4" id="KW-1185">Reference proteome</keyword>
<evidence type="ECO:0000313" key="3">
    <source>
        <dbReference type="EMBL" id="KAG8462835.1"/>
    </source>
</evidence>
<dbReference type="Gene3D" id="3.60.60.10">
    <property type="entry name" value="Penicillin V Acylase, Chain A"/>
    <property type="match status" value="1"/>
</dbReference>
<dbReference type="Proteomes" id="UP000751190">
    <property type="component" value="Unassembled WGS sequence"/>
</dbReference>
<dbReference type="GO" id="GO:0016810">
    <property type="term" value="F:hydrolase activity, acting on carbon-nitrogen (but not peptide) bonds"/>
    <property type="evidence" value="ECO:0007669"/>
    <property type="project" value="TreeGrafter"/>
</dbReference>
<feature type="domain" description="Acid ceramidase N-terminal" evidence="2">
    <location>
        <begin position="38"/>
        <end position="84"/>
    </location>
</feature>
<dbReference type="OMA" id="GWWMSFL"/>
<accession>A0A8J5XP43</accession>
<dbReference type="PANTHER" id="PTHR28583">
    <property type="entry name" value="ACID AMIDASE"/>
    <property type="match status" value="1"/>
</dbReference>
<sequence length="410" mass="43671">MAGAGVPTSRLGLLGVLLSWALPGSAGQAVAGVARAQRFAVELDKPPAERWDEIAPQFRDAYIAATTALSAKASTHLAVEAVAHVLHAAPALAARLYPGELMGEFESIARAFNLTAEHVAANALLYDLTAAARPGNASARACTSVVAQTASGVLIHGRNLDYGSADELKRLSILVDFQRAGAVLYTATTFVGMPVFNTVQKAGGCARDAPWSLSQNERDQGDIRLNWLRLLTGTTPSTFAQIRRVADGACSYGEALGLVSALPLPAPSYFVLAGSRPGEGAVVARDRDAPVDVWRLPARPGPGPGNDWFVLETNYDRTAQPAPHDRRRAVAERFLRRYAARNFTQQAMWLLLSDRRANASAGERGIWNNETIFSQVMVQGPPPAQPTLRFQVRGAFPGLAPLTDGGAAIM</sequence>
<name>A0A8J5XP43_DIALT</name>
<organism evidence="3 4">
    <name type="scientific">Diacronema lutheri</name>
    <name type="common">Unicellular marine alga</name>
    <name type="synonym">Monochrysis lutheri</name>
    <dbReference type="NCBI Taxonomy" id="2081491"/>
    <lineage>
        <taxon>Eukaryota</taxon>
        <taxon>Haptista</taxon>
        <taxon>Haptophyta</taxon>
        <taxon>Pavlovophyceae</taxon>
        <taxon>Pavlovales</taxon>
        <taxon>Pavlovaceae</taxon>
        <taxon>Diacronema</taxon>
    </lineage>
</organism>
<evidence type="ECO:0000256" key="1">
    <source>
        <dbReference type="SAM" id="SignalP"/>
    </source>
</evidence>
<comment type="caution">
    <text evidence="3">The sequence shown here is derived from an EMBL/GenBank/DDBJ whole genome shotgun (WGS) entry which is preliminary data.</text>
</comment>
<dbReference type="AlphaFoldDB" id="A0A8J5XP43"/>
<dbReference type="PANTHER" id="PTHR28583:SF4">
    <property type="entry name" value="N-ACYLETHANOLAMINE-HYDROLYZING ACID AMIDASE"/>
    <property type="match status" value="1"/>
</dbReference>